<evidence type="ECO:0008006" key="3">
    <source>
        <dbReference type="Google" id="ProtNLM"/>
    </source>
</evidence>
<accession>A0A8H5NVI7</accession>
<name>A0A8H5NVI7_9HYPO</name>
<protein>
    <recommendedName>
        <fullName evidence="3">F-box domain-containing protein</fullName>
    </recommendedName>
</protein>
<dbReference type="AlphaFoldDB" id="A0A8H5NVI7"/>
<evidence type="ECO:0000313" key="1">
    <source>
        <dbReference type="EMBL" id="KAF5578498.1"/>
    </source>
</evidence>
<comment type="caution">
    <text evidence="1">The sequence shown here is derived from an EMBL/GenBank/DDBJ whole genome shotgun (WGS) entry which is preliminary data.</text>
</comment>
<reference evidence="1 2" key="1">
    <citation type="submission" date="2020-05" db="EMBL/GenBank/DDBJ databases">
        <title>Identification and distribution of gene clusters putatively required for synthesis of sphingolipid metabolism inhibitors in phylogenetically diverse species of the filamentous fungus Fusarium.</title>
        <authorList>
            <person name="Kim H.-S."/>
            <person name="Busman M."/>
            <person name="Brown D.W."/>
            <person name="Divon H."/>
            <person name="Uhlig S."/>
            <person name="Proctor R.H."/>
        </authorList>
    </citation>
    <scope>NUCLEOTIDE SEQUENCE [LARGE SCALE GENOMIC DNA]</scope>
    <source>
        <strain evidence="1 2">NRRL 36939</strain>
    </source>
</reference>
<proteinExistence type="predicted"/>
<evidence type="ECO:0000313" key="2">
    <source>
        <dbReference type="Proteomes" id="UP000546213"/>
    </source>
</evidence>
<gene>
    <name evidence="1" type="ORF">FPCIR_11539</name>
</gene>
<keyword evidence="2" id="KW-1185">Reference proteome</keyword>
<organism evidence="1 2">
    <name type="scientific">Fusarium pseudocircinatum</name>
    <dbReference type="NCBI Taxonomy" id="56676"/>
    <lineage>
        <taxon>Eukaryota</taxon>
        <taxon>Fungi</taxon>
        <taxon>Dikarya</taxon>
        <taxon>Ascomycota</taxon>
        <taxon>Pezizomycotina</taxon>
        <taxon>Sordariomycetes</taxon>
        <taxon>Hypocreomycetidae</taxon>
        <taxon>Hypocreales</taxon>
        <taxon>Nectriaceae</taxon>
        <taxon>Fusarium</taxon>
        <taxon>Fusarium fujikuroi species complex</taxon>
    </lineage>
</organism>
<sequence>MTSRQETQHQGCTDFFLDLPPELRIEILNQTPLQDIRQFISASPALLGTFQRHRVSLLRHQLQNLLQVYGDERILPFAAFAVDLRALRAECQHLTASELEEKLRPALNSIDSEECIRQPSAGYLDLPTLEKAQSLIPELCLAYHHHQERAPSLTQRPSSQFLLEKAPYDDKFRFVERFLRFDCYCNIFYYGTQSLFSASRHVRTKFSSPFLLDRTSPIATERYPRTIISTIYKGHEDLINRLHRSLLLRQPKPVETPECWKQDVSTLRRNEFLDRSLYQERAYLFHLVLGGHPRFAMLKSLAAEEFEHYTLEEFYRVVTANPKQMEWLNQWLRDHRLRWR</sequence>
<dbReference type="OrthoDB" id="5094362at2759"/>
<dbReference type="Proteomes" id="UP000546213">
    <property type="component" value="Unassembled WGS sequence"/>
</dbReference>
<dbReference type="EMBL" id="JAAOAS010000357">
    <property type="protein sequence ID" value="KAF5578498.1"/>
    <property type="molecule type" value="Genomic_DNA"/>
</dbReference>